<evidence type="ECO:0000256" key="2">
    <source>
        <dbReference type="ARBA" id="ARBA00006706"/>
    </source>
</evidence>
<comment type="cofactor">
    <cofactor evidence="1">
        <name>Mg(2+)</name>
        <dbReference type="ChEBI" id="CHEBI:18420"/>
    </cofactor>
</comment>
<dbReference type="PANTHER" id="PTHR12001">
    <property type="entry name" value="GERANYLGERANYL PYROPHOSPHATE SYNTHASE"/>
    <property type="match status" value="1"/>
</dbReference>
<dbReference type="InterPro" id="IPR033749">
    <property type="entry name" value="Polyprenyl_synt_CS"/>
</dbReference>
<dbReference type="GO" id="GO:0008299">
    <property type="term" value="P:isoprenoid biosynthetic process"/>
    <property type="evidence" value="ECO:0007669"/>
    <property type="project" value="UniProtKB-KW"/>
</dbReference>
<keyword evidence="6" id="KW-0414">Isoprene biosynthesis</keyword>
<dbReference type="GO" id="GO:0004659">
    <property type="term" value="F:prenyltransferase activity"/>
    <property type="evidence" value="ECO:0007669"/>
    <property type="project" value="InterPro"/>
</dbReference>
<reference evidence="9" key="1">
    <citation type="journal article" date="2017" name="Plant J.">
        <title>The pomegranate (Punica granatum L.) genome and the genomics of punicalagin biosynthesis.</title>
        <authorList>
            <person name="Qin G."/>
            <person name="Xu C."/>
            <person name="Ming R."/>
            <person name="Tang H."/>
            <person name="Guyot R."/>
            <person name="Kramer E.M."/>
            <person name="Hu Y."/>
            <person name="Yi X."/>
            <person name="Qi Y."/>
            <person name="Xu X."/>
            <person name="Gao Z."/>
            <person name="Pan H."/>
            <person name="Jian J."/>
            <person name="Tian Y."/>
            <person name="Yue Z."/>
            <person name="Xu Y."/>
        </authorList>
    </citation>
    <scope>NUCLEOTIDE SEQUENCE [LARGE SCALE GENOMIC DNA]</scope>
    <source>
        <strain evidence="9">cv. Dabenzi</strain>
    </source>
</reference>
<name>A0A218XKM7_PUNGR</name>
<comment type="similarity">
    <text evidence="2 7">Belongs to the FPP/GGPP synthase family.</text>
</comment>
<evidence type="ECO:0000256" key="6">
    <source>
        <dbReference type="ARBA" id="ARBA00023229"/>
    </source>
</evidence>
<comment type="caution">
    <text evidence="8">The sequence shown here is derived from an EMBL/GenBank/DDBJ whole genome shotgun (WGS) entry which is preliminary data.</text>
</comment>
<evidence type="ECO:0000256" key="3">
    <source>
        <dbReference type="ARBA" id="ARBA00022679"/>
    </source>
</evidence>
<dbReference type="AlphaFoldDB" id="A0A218XKM7"/>
<accession>A0A218XKM7</accession>
<keyword evidence="5" id="KW-0460">Magnesium</keyword>
<evidence type="ECO:0000256" key="4">
    <source>
        <dbReference type="ARBA" id="ARBA00022723"/>
    </source>
</evidence>
<dbReference type="PROSITE" id="PS00444">
    <property type="entry name" value="POLYPRENYL_SYNTHASE_2"/>
    <property type="match status" value="1"/>
</dbReference>
<evidence type="ECO:0000256" key="5">
    <source>
        <dbReference type="ARBA" id="ARBA00022842"/>
    </source>
</evidence>
<evidence type="ECO:0000256" key="1">
    <source>
        <dbReference type="ARBA" id="ARBA00001946"/>
    </source>
</evidence>
<sequence length="318" mass="35509">MPFVRGLSRASSRFRRKIFGDSCSLFLCHRHATCRDLLPSLDSSASHIDDSSLNVIRSTALQLHSFEYPPAHHELGSQGWGLPTMYGIRHQIHHQSSSIVEEQLNPSSLVADELSIVANRLRAMAVVTLMATAIEHLVTGETMQMTTSADRRCRMEYHMQKTYYKTASLIANSCKAISLLADQTAEAANFAHDYGSNLGLAFQLIDDVLDFTGTSASLGKDSLSDIHHGIVTAPSLFAMEEYPELPPVVDCGFEDPKNALQYLWKSHGIQRVKELAKEHADRAAASIDLLVEQWQSRERIAACPHRSDTHRHYRNQVI</sequence>
<dbReference type="SUPFAM" id="SSF48576">
    <property type="entry name" value="Terpenoid synthases"/>
    <property type="match status" value="1"/>
</dbReference>
<dbReference type="EMBL" id="MTKT01001276">
    <property type="protein sequence ID" value="OWM85513.1"/>
    <property type="molecule type" value="Genomic_DNA"/>
</dbReference>
<gene>
    <name evidence="8" type="ORF">CDL15_Pgr019137</name>
</gene>
<keyword evidence="3 7" id="KW-0808">Transferase</keyword>
<dbReference type="Gene3D" id="1.10.600.10">
    <property type="entry name" value="Farnesyl Diphosphate Synthase"/>
    <property type="match status" value="1"/>
</dbReference>
<protein>
    <recommendedName>
        <fullName evidence="10">Solanesyl diphosphate synthase 3, chloroplastic/mitochondrial-like</fullName>
    </recommendedName>
</protein>
<dbReference type="Proteomes" id="UP000197138">
    <property type="component" value="Unassembled WGS sequence"/>
</dbReference>
<dbReference type="InterPro" id="IPR008949">
    <property type="entry name" value="Isoprenoid_synthase_dom_sf"/>
</dbReference>
<evidence type="ECO:0000313" key="9">
    <source>
        <dbReference type="Proteomes" id="UP000197138"/>
    </source>
</evidence>
<dbReference type="InterPro" id="IPR000092">
    <property type="entry name" value="Polyprenyl_synt"/>
</dbReference>
<proteinExistence type="inferred from homology"/>
<evidence type="ECO:0000313" key="8">
    <source>
        <dbReference type="EMBL" id="OWM85513.1"/>
    </source>
</evidence>
<evidence type="ECO:0008006" key="10">
    <source>
        <dbReference type="Google" id="ProtNLM"/>
    </source>
</evidence>
<evidence type="ECO:0000256" key="7">
    <source>
        <dbReference type="RuleBase" id="RU004466"/>
    </source>
</evidence>
<dbReference type="GO" id="GO:0046872">
    <property type="term" value="F:metal ion binding"/>
    <property type="evidence" value="ECO:0007669"/>
    <property type="project" value="UniProtKB-KW"/>
</dbReference>
<dbReference type="GO" id="GO:1990234">
    <property type="term" value="C:transferase complex"/>
    <property type="evidence" value="ECO:0007669"/>
    <property type="project" value="TreeGrafter"/>
</dbReference>
<dbReference type="PANTHER" id="PTHR12001:SF69">
    <property type="entry name" value="ALL TRANS-POLYPRENYL-DIPHOSPHATE SYNTHASE PDSS1"/>
    <property type="match status" value="1"/>
</dbReference>
<dbReference type="GO" id="GO:0006744">
    <property type="term" value="P:ubiquinone biosynthetic process"/>
    <property type="evidence" value="ECO:0007669"/>
    <property type="project" value="TreeGrafter"/>
</dbReference>
<organism evidence="8 9">
    <name type="scientific">Punica granatum</name>
    <name type="common">Pomegranate</name>
    <dbReference type="NCBI Taxonomy" id="22663"/>
    <lineage>
        <taxon>Eukaryota</taxon>
        <taxon>Viridiplantae</taxon>
        <taxon>Streptophyta</taxon>
        <taxon>Embryophyta</taxon>
        <taxon>Tracheophyta</taxon>
        <taxon>Spermatophyta</taxon>
        <taxon>Magnoliopsida</taxon>
        <taxon>eudicotyledons</taxon>
        <taxon>Gunneridae</taxon>
        <taxon>Pentapetalae</taxon>
        <taxon>rosids</taxon>
        <taxon>malvids</taxon>
        <taxon>Myrtales</taxon>
        <taxon>Lythraceae</taxon>
        <taxon>Punica</taxon>
    </lineage>
</organism>
<keyword evidence="4" id="KW-0479">Metal-binding</keyword>
<dbReference type="Pfam" id="PF00348">
    <property type="entry name" value="polyprenyl_synt"/>
    <property type="match status" value="1"/>
</dbReference>